<keyword evidence="2" id="KW-1185">Reference proteome</keyword>
<dbReference type="EMBL" id="FNVA01000001">
    <property type="protein sequence ID" value="SEF52945.1"/>
    <property type="molecule type" value="Genomic_DNA"/>
</dbReference>
<dbReference type="Proteomes" id="UP000236728">
    <property type="component" value="Unassembled WGS sequence"/>
</dbReference>
<gene>
    <name evidence="1" type="ORF">SAMN05421819_0319</name>
</gene>
<evidence type="ECO:0000313" key="2">
    <source>
        <dbReference type="Proteomes" id="UP000236728"/>
    </source>
</evidence>
<dbReference type="SUPFAM" id="SSF53756">
    <property type="entry name" value="UDP-Glycosyltransferase/glycogen phosphorylase"/>
    <property type="match status" value="1"/>
</dbReference>
<reference evidence="1 2" key="1">
    <citation type="submission" date="2016-10" db="EMBL/GenBank/DDBJ databases">
        <authorList>
            <person name="de Groot N.N."/>
        </authorList>
    </citation>
    <scope>NUCLEOTIDE SEQUENCE [LARGE SCALE GENOMIC DNA]</scope>
    <source>
        <strain evidence="1 2">DSM 22489</strain>
    </source>
</reference>
<dbReference type="RefSeq" id="WP_103931269.1">
    <property type="nucleotide sequence ID" value="NZ_FNVA01000001.1"/>
</dbReference>
<organism evidence="1 2">
    <name type="scientific">Bryocella elongata</name>
    <dbReference type="NCBI Taxonomy" id="863522"/>
    <lineage>
        <taxon>Bacteria</taxon>
        <taxon>Pseudomonadati</taxon>
        <taxon>Acidobacteriota</taxon>
        <taxon>Terriglobia</taxon>
        <taxon>Terriglobales</taxon>
        <taxon>Acidobacteriaceae</taxon>
        <taxon>Bryocella</taxon>
    </lineage>
</organism>
<proteinExistence type="predicted"/>
<evidence type="ECO:0000313" key="1">
    <source>
        <dbReference type="EMBL" id="SEF52945.1"/>
    </source>
</evidence>
<protein>
    <submittedName>
        <fullName evidence="1">Glycosyltransferase involved in cell wall bisynthesis</fullName>
    </submittedName>
</protein>
<sequence length="397" mass="42908">MNILVVHNRYAYAGGEDEAFATEIELLRSHGHNVVTHVQDNKVIADVSRMSVVRRAFWSSEDYKAVRGLIRQHNIDVMSVHNFFPLISPAIFYAAAAEKVASIQTLHNYRLLCPGGTFLRDGKVCEECLGSALPWKAALHRCYRGSRVQSAVTAGMLSSHRLLGTWSHMVTRYLALTAFMRDKMIAGGLPAERIVVKPNSVEETGLGTGEGDDFLFVGRLSPEKGVDVLLRAWGKLRASGAAGVPRRLRIVGTGPKEIELRAAASGWPEVRFLGHLPGAAVREEIGNAAAVILPSIWYEGLSRVMTEAFSKGTPVIASDIGPIGAAVRPGDNGVLFRVGDDADLAEALARFPARGDALSQLRSGARADFDRQYASGVVYAQLMEIYAAAIAEVRGGS</sequence>
<dbReference type="OrthoDB" id="9787617at2"/>
<keyword evidence="1" id="KW-0808">Transferase</keyword>
<dbReference type="GO" id="GO:0016757">
    <property type="term" value="F:glycosyltransferase activity"/>
    <property type="evidence" value="ECO:0007669"/>
    <property type="project" value="TreeGrafter"/>
</dbReference>
<dbReference type="PANTHER" id="PTHR45947:SF13">
    <property type="entry name" value="TRANSFERASE"/>
    <property type="match status" value="1"/>
</dbReference>
<dbReference type="Gene3D" id="3.40.50.2000">
    <property type="entry name" value="Glycogen Phosphorylase B"/>
    <property type="match status" value="2"/>
</dbReference>
<accession>A0A1H5SQW7</accession>
<name>A0A1H5SQW7_9BACT</name>
<dbReference type="Pfam" id="PF13692">
    <property type="entry name" value="Glyco_trans_1_4"/>
    <property type="match status" value="1"/>
</dbReference>
<dbReference type="AlphaFoldDB" id="A0A1H5SQW7"/>
<dbReference type="PANTHER" id="PTHR45947">
    <property type="entry name" value="SULFOQUINOVOSYL TRANSFERASE SQD2"/>
    <property type="match status" value="1"/>
</dbReference>
<dbReference type="InterPro" id="IPR050194">
    <property type="entry name" value="Glycosyltransferase_grp1"/>
</dbReference>